<name>A0A1C6RE17_9ACTN</name>
<reference evidence="2" key="1">
    <citation type="submission" date="2016-06" db="EMBL/GenBank/DDBJ databases">
        <authorList>
            <person name="Varghese N."/>
        </authorList>
    </citation>
    <scope>NUCLEOTIDE SEQUENCE [LARGE SCALE GENOMIC DNA]</scope>
    <source>
        <strain evidence="2">DSM 46123</strain>
    </source>
</reference>
<keyword evidence="2" id="KW-1185">Reference proteome</keyword>
<dbReference type="Proteomes" id="UP000198906">
    <property type="component" value="Unassembled WGS sequence"/>
</dbReference>
<sequence>MSTKSNHPDPVEAEIEHALDPGRFVSDRGCFRFVDGLEQVTATVGQLVADDAERAATLYETFLAGCYEKAEEVDDSSGSFGMFAQSLISGWITARQAAQASPQQTTARLLAWMDDDQYGFCHRLEHQIATVFDEAGLAAFIDQIRSRFEAADQATPASVGSDQADRDARRRRAETTRWAEVLRSLYAAGGDLDAYVELAERTGLTADDCLTVANLLVSRGDPAQALAWVERGLQLDAERPYPSFAAHSLTELKPRLLADLGHGDQALETAWADYRKHPDRYSYDHLMTFVPHAERPGWHDRAITEALDGDRYLPAVIELLLHTDETGRLGQLAARTSDSSWEGVGHHAAEQAGTALEPGHPGEAARIWRAAGMRILEAGKSKYYDAALRYFDHAKRCYQQADQPDQWQQVVDEVYAQHGRKTSFLPGFDAVVTGTDPTPQPSFLDQAKARWGRHVSE</sequence>
<dbReference type="InterPro" id="IPR049245">
    <property type="entry name" value="DUF6880"/>
</dbReference>
<dbReference type="Pfam" id="PF21810">
    <property type="entry name" value="DUF6880"/>
    <property type="match status" value="1"/>
</dbReference>
<dbReference type="STRING" id="47866.GA0074694_1194"/>
<dbReference type="EMBL" id="FMHU01000001">
    <property type="protein sequence ID" value="SCL15402.1"/>
    <property type="molecule type" value="Genomic_DNA"/>
</dbReference>
<accession>A0A1C6RE17</accession>
<dbReference type="RefSeq" id="WP_091453607.1">
    <property type="nucleotide sequence ID" value="NZ_FMHU01000001.1"/>
</dbReference>
<evidence type="ECO:0000313" key="2">
    <source>
        <dbReference type="Proteomes" id="UP000198906"/>
    </source>
</evidence>
<organism evidence="1 2">
    <name type="scientific">Micromonospora inyonensis</name>
    <dbReference type="NCBI Taxonomy" id="47866"/>
    <lineage>
        <taxon>Bacteria</taxon>
        <taxon>Bacillati</taxon>
        <taxon>Actinomycetota</taxon>
        <taxon>Actinomycetes</taxon>
        <taxon>Micromonosporales</taxon>
        <taxon>Micromonosporaceae</taxon>
        <taxon>Micromonospora</taxon>
    </lineage>
</organism>
<protein>
    <submittedName>
        <fullName evidence="1">Uncharacterized protein</fullName>
    </submittedName>
</protein>
<gene>
    <name evidence="1" type="ORF">GA0074694_1194</name>
</gene>
<proteinExistence type="predicted"/>
<dbReference type="AlphaFoldDB" id="A0A1C6RE17"/>
<evidence type="ECO:0000313" key="1">
    <source>
        <dbReference type="EMBL" id="SCL15402.1"/>
    </source>
</evidence>